<keyword evidence="1" id="KW-0812">Transmembrane</keyword>
<accession>A0A0E3ZU42</accession>
<sequence length="85" mass="9475">MMKLISLISWALTSGWSACMVYALMNRSRYNDAGGRDQETALIGLGVFVLVVLIVLNLLPYSWAKICALVIGILLLLLVYYIQTH</sequence>
<name>A0A0E3ZU42_9BACT</name>
<dbReference type="Proteomes" id="UP000033054">
    <property type="component" value="Chromosome"/>
</dbReference>
<evidence type="ECO:0000256" key="1">
    <source>
        <dbReference type="SAM" id="Phobius"/>
    </source>
</evidence>
<organism evidence="2 3">
    <name type="scientific">Spirosoma radiotolerans</name>
    <dbReference type="NCBI Taxonomy" id="1379870"/>
    <lineage>
        <taxon>Bacteria</taxon>
        <taxon>Pseudomonadati</taxon>
        <taxon>Bacteroidota</taxon>
        <taxon>Cytophagia</taxon>
        <taxon>Cytophagales</taxon>
        <taxon>Cytophagaceae</taxon>
        <taxon>Spirosoma</taxon>
    </lineage>
</organism>
<dbReference type="EMBL" id="CP010429">
    <property type="protein sequence ID" value="AKD54215.1"/>
    <property type="molecule type" value="Genomic_DNA"/>
</dbReference>
<reference evidence="2 3" key="1">
    <citation type="journal article" date="2014" name="Curr. Microbiol.">
        <title>Spirosoma radiotolerans sp. nov., a gamma-radiation-resistant bacterium isolated from gamma ray-irradiated soil.</title>
        <authorList>
            <person name="Lee J.J."/>
            <person name="Srinivasan S."/>
            <person name="Lim S."/>
            <person name="Joe M."/>
            <person name="Im S."/>
            <person name="Bae S.I."/>
            <person name="Park K.R."/>
            <person name="Han J.H."/>
            <person name="Park S.H."/>
            <person name="Joo B.M."/>
            <person name="Park S.J."/>
            <person name="Kim M.K."/>
        </authorList>
    </citation>
    <scope>NUCLEOTIDE SEQUENCE [LARGE SCALE GENOMIC DNA]</scope>
    <source>
        <strain evidence="2 3">DG5A</strain>
    </source>
</reference>
<dbReference type="KEGG" id="srd:SD10_04150"/>
<dbReference type="STRING" id="1379870.SD10_04150"/>
<proteinExistence type="predicted"/>
<dbReference type="RefSeq" id="WP_046375815.1">
    <property type="nucleotide sequence ID" value="NZ_CP010429.1"/>
</dbReference>
<feature type="transmembrane region" description="Helical" evidence="1">
    <location>
        <begin position="41"/>
        <end position="59"/>
    </location>
</feature>
<feature type="transmembrane region" description="Helical" evidence="1">
    <location>
        <begin position="66"/>
        <end position="83"/>
    </location>
</feature>
<dbReference type="PATRIC" id="fig|1379870.5.peg.905"/>
<protein>
    <submittedName>
        <fullName evidence="2">Uncharacterized protein</fullName>
    </submittedName>
</protein>
<gene>
    <name evidence="2" type="ORF">SD10_04150</name>
</gene>
<keyword evidence="3" id="KW-1185">Reference proteome</keyword>
<dbReference type="HOGENOM" id="CLU_2511039_0_0_10"/>
<keyword evidence="1" id="KW-1133">Transmembrane helix</keyword>
<evidence type="ECO:0000313" key="2">
    <source>
        <dbReference type="EMBL" id="AKD54215.1"/>
    </source>
</evidence>
<keyword evidence="1" id="KW-0472">Membrane</keyword>
<dbReference type="AlphaFoldDB" id="A0A0E3ZU42"/>
<dbReference type="PROSITE" id="PS51257">
    <property type="entry name" value="PROKAR_LIPOPROTEIN"/>
    <property type="match status" value="1"/>
</dbReference>
<evidence type="ECO:0000313" key="3">
    <source>
        <dbReference type="Proteomes" id="UP000033054"/>
    </source>
</evidence>